<reference evidence="8" key="1">
    <citation type="journal article" date="2017" name="Genome Announc.">
        <title>Genome sequences of Cyberlindnera fabianii 65, Pichia kudriavzevii 129, and Saccharomyces cerevisiae 131 isolated from fermented masau fruits in Zimbabwe.</title>
        <authorList>
            <person name="van Rijswijck I.M.H."/>
            <person name="Derks M.F.L."/>
            <person name="Abee T."/>
            <person name="de Ridder D."/>
            <person name="Smid E.J."/>
        </authorList>
    </citation>
    <scope>NUCLEOTIDE SEQUENCE [LARGE SCALE GENOMIC DNA]</scope>
    <source>
        <strain evidence="8">65</strain>
    </source>
</reference>
<dbReference type="SUPFAM" id="SSF47396">
    <property type="entry name" value="Transcription factor IIA (TFIIA), alpha-helical domain"/>
    <property type="match status" value="1"/>
</dbReference>
<keyword evidence="7" id="KW-0648">Protein biosynthesis</keyword>
<evidence type="ECO:0000256" key="5">
    <source>
        <dbReference type="ARBA" id="ARBA00074154"/>
    </source>
</evidence>
<feature type="region of interest" description="Disordered" evidence="6">
    <location>
        <begin position="127"/>
        <end position="148"/>
    </location>
</feature>
<evidence type="ECO:0000256" key="1">
    <source>
        <dbReference type="ARBA" id="ARBA00004123"/>
    </source>
</evidence>
<dbReference type="AlphaFoldDB" id="A0A1V2L6L3"/>
<gene>
    <name evidence="7" type="ORF">BON22_2799</name>
</gene>
<evidence type="ECO:0000256" key="3">
    <source>
        <dbReference type="ARBA" id="ARBA00023163"/>
    </source>
</evidence>
<dbReference type="STRING" id="36022.A0A1V2L6L3"/>
<dbReference type="Gene3D" id="1.10.287.100">
    <property type="match status" value="1"/>
</dbReference>
<dbReference type="SMART" id="SM01371">
    <property type="entry name" value="TFIIA"/>
    <property type="match status" value="1"/>
</dbReference>
<comment type="similarity">
    <text evidence="2">Belongs to the TFIIA subunit 1 family.</text>
</comment>
<proteinExistence type="inferred from homology"/>
<sequence>MSSGEAQTLYEQVISDVIGDSRQDFEDSGIDEATLQDLKSIWQENLANARVTNLQWAPLTEPAPTSSLETKQDAHAKPEGGAVNVNLSTGAPIEFELKDENGQLTKTLQRQREAELKKERTLAALDSDDINSDLDDSDEDDQGFGDEDEDGDGMIILCLYEKVLRVKNKWKCNLKDGIANIHGRDYAFAKATGESEW</sequence>
<keyword evidence="4" id="KW-0539">Nucleus</keyword>
<accession>A0A1V2L6L3</accession>
<evidence type="ECO:0000256" key="6">
    <source>
        <dbReference type="SAM" id="MobiDB-lite"/>
    </source>
</evidence>
<dbReference type="EMBL" id="MPUK01000004">
    <property type="protein sequence ID" value="ONH67414.1"/>
    <property type="molecule type" value="Genomic_DNA"/>
</dbReference>
<feature type="region of interest" description="Disordered" evidence="6">
    <location>
        <begin position="61"/>
        <end position="83"/>
    </location>
</feature>
<keyword evidence="3" id="KW-0804">Transcription</keyword>
<protein>
    <recommendedName>
        <fullName evidence="5">Transcription initiation factor IIA large subunit</fullName>
    </recommendedName>
</protein>
<dbReference type="VEuPathDB" id="FungiDB:BON22_2799"/>
<dbReference type="GO" id="GO:0006367">
    <property type="term" value="P:transcription initiation at RNA polymerase II promoter"/>
    <property type="evidence" value="ECO:0007669"/>
    <property type="project" value="InterPro"/>
</dbReference>
<comment type="subcellular location">
    <subcellularLocation>
        <location evidence="1">Nucleus</location>
    </subcellularLocation>
</comment>
<dbReference type="Proteomes" id="UP000189513">
    <property type="component" value="Unassembled WGS sequence"/>
</dbReference>
<dbReference type="OMA" id="NNVRQDF"/>
<dbReference type="CDD" id="cd07976">
    <property type="entry name" value="TFIIA_alpha_beta_like"/>
    <property type="match status" value="1"/>
</dbReference>
<dbReference type="PANTHER" id="PTHR12694:SF8">
    <property type="entry name" value="TRANSCRIPTION INITIATION FACTOR IIA SUBUNIT 1"/>
    <property type="match status" value="1"/>
</dbReference>
<keyword evidence="8" id="KW-1185">Reference proteome</keyword>
<keyword evidence="7" id="KW-0396">Initiation factor</keyword>
<organism evidence="7 8">
    <name type="scientific">Cyberlindnera fabianii</name>
    <name type="common">Yeast</name>
    <name type="synonym">Hansenula fabianii</name>
    <dbReference type="NCBI Taxonomy" id="36022"/>
    <lineage>
        <taxon>Eukaryota</taxon>
        <taxon>Fungi</taxon>
        <taxon>Dikarya</taxon>
        <taxon>Ascomycota</taxon>
        <taxon>Saccharomycotina</taxon>
        <taxon>Saccharomycetes</taxon>
        <taxon>Phaffomycetales</taxon>
        <taxon>Phaffomycetaceae</taxon>
        <taxon>Cyberlindnera</taxon>
    </lineage>
</organism>
<dbReference type="GO" id="GO:0005672">
    <property type="term" value="C:transcription factor TFIIA complex"/>
    <property type="evidence" value="ECO:0007669"/>
    <property type="project" value="InterPro"/>
</dbReference>
<dbReference type="GO" id="GO:0003743">
    <property type="term" value="F:translation initiation factor activity"/>
    <property type="evidence" value="ECO:0007669"/>
    <property type="project" value="UniProtKB-KW"/>
</dbReference>
<dbReference type="InterPro" id="IPR004855">
    <property type="entry name" value="TFIIA_asu/bsu"/>
</dbReference>
<dbReference type="SUPFAM" id="SSF50784">
    <property type="entry name" value="Transcription factor IIA (TFIIA), beta-barrel domain"/>
    <property type="match status" value="1"/>
</dbReference>
<evidence type="ECO:0000256" key="4">
    <source>
        <dbReference type="ARBA" id="ARBA00023242"/>
    </source>
</evidence>
<comment type="caution">
    <text evidence="7">The sequence shown here is derived from an EMBL/GenBank/DDBJ whole genome shotgun (WGS) entry which is preliminary data.</text>
</comment>
<dbReference type="Pfam" id="PF03153">
    <property type="entry name" value="TFIIA"/>
    <property type="match status" value="2"/>
</dbReference>
<dbReference type="FunFam" id="1.10.287.100:FF:000001">
    <property type="entry name" value="Transcription initiation factor IIA subunit"/>
    <property type="match status" value="1"/>
</dbReference>
<dbReference type="PANTHER" id="PTHR12694">
    <property type="entry name" value="TRANSCRIPTION INITIATION FACTOR IIA SUBUNIT 1"/>
    <property type="match status" value="1"/>
</dbReference>
<dbReference type="Gene3D" id="2.30.18.10">
    <property type="entry name" value="Transcription factor IIA (TFIIA), beta-barrel domain"/>
    <property type="match status" value="1"/>
</dbReference>
<evidence type="ECO:0000256" key="2">
    <source>
        <dbReference type="ARBA" id="ARBA00010059"/>
    </source>
</evidence>
<evidence type="ECO:0000313" key="8">
    <source>
        <dbReference type="Proteomes" id="UP000189513"/>
    </source>
</evidence>
<evidence type="ECO:0000313" key="7">
    <source>
        <dbReference type="EMBL" id="ONH67414.1"/>
    </source>
</evidence>
<dbReference type="InterPro" id="IPR009088">
    <property type="entry name" value="TFIIA_b-brl"/>
</dbReference>
<name>A0A1V2L6L3_CYBFA</name>